<evidence type="ECO:0008006" key="4">
    <source>
        <dbReference type="Google" id="ProtNLM"/>
    </source>
</evidence>
<dbReference type="Proteomes" id="UP000287547">
    <property type="component" value="Unassembled WGS sequence"/>
</dbReference>
<evidence type="ECO:0000313" key="2">
    <source>
        <dbReference type="EMBL" id="RSM64816.1"/>
    </source>
</evidence>
<organism evidence="2 3">
    <name type="scientific">Kibdelosporangium aridum</name>
    <dbReference type="NCBI Taxonomy" id="2030"/>
    <lineage>
        <taxon>Bacteria</taxon>
        <taxon>Bacillati</taxon>
        <taxon>Actinomycetota</taxon>
        <taxon>Actinomycetes</taxon>
        <taxon>Pseudonocardiales</taxon>
        <taxon>Pseudonocardiaceae</taxon>
        <taxon>Kibdelosporangium</taxon>
    </lineage>
</organism>
<dbReference type="RefSeq" id="WP_051794320.1">
    <property type="nucleotide sequence ID" value="NZ_QHKI01000093.1"/>
</dbReference>
<feature type="chain" id="PRO_5039442105" description="L,D-transpeptidase catalytic domain" evidence="1">
    <location>
        <begin position="32"/>
        <end position="195"/>
    </location>
</feature>
<protein>
    <recommendedName>
        <fullName evidence="4">L,D-transpeptidase catalytic domain</fullName>
    </recommendedName>
</protein>
<evidence type="ECO:0000313" key="3">
    <source>
        <dbReference type="Proteomes" id="UP000287547"/>
    </source>
</evidence>
<feature type="signal peptide" evidence="1">
    <location>
        <begin position="1"/>
        <end position="31"/>
    </location>
</feature>
<reference evidence="2 3" key="1">
    <citation type="submission" date="2018-05" db="EMBL/GenBank/DDBJ databases">
        <title>Evolution of GPA BGCs.</title>
        <authorList>
            <person name="Waglechner N."/>
            <person name="Wright G.D."/>
        </authorList>
    </citation>
    <scope>NUCLEOTIDE SEQUENCE [LARGE SCALE GENOMIC DNA]</scope>
    <source>
        <strain evidence="2 3">A82846</strain>
    </source>
</reference>
<name>A0A428YAY9_KIBAR</name>
<dbReference type="OrthoDB" id="4221737at2"/>
<evidence type="ECO:0000256" key="1">
    <source>
        <dbReference type="SAM" id="SignalP"/>
    </source>
</evidence>
<comment type="caution">
    <text evidence="2">The sequence shown here is derived from an EMBL/GenBank/DDBJ whole genome shotgun (WGS) entry which is preliminary data.</text>
</comment>
<keyword evidence="1" id="KW-0732">Signal</keyword>
<accession>A0A428YAY9</accession>
<proteinExistence type="predicted"/>
<gene>
    <name evidence="2" type="ORF">DMH04_50800</name>
</gene>
<dbReference type="EMBL" id="QHKI01000093">
    <property type="protein sequence ID" value="RSM64816.1"/>
    <property type="molecule type" value="Genomic_DNA"/>
</dbReference>
<sequence>MDKSAVAKRVMAYLLTLTALLMAWTVSSASAAQADEAAAVADDARYVWYNKSSSDPRSGKLSYSTGSVIRGTWRAGSGAPTGWRDDCYRNHGWLPNGVYGTQWRTNYDGSLINGRAIRLSDKVCSRGTVTRTELFIHSEQTVNNTQGTIEREQWNGVNDYYSEGCIKMTPGDIAELFLHRAYWGGAQPYLIVAGP</sequence>
<dbReference type="AlphaFoldDB" id="A0A428YAY9"/>